<accession>A0A5N5D0V3</accession>
<dbReference type="AlphaFoldDB" id="A0A5N5D0V3"/>
<dbReference type="Pfam" id="PF22636">
    <property type="entry name" value="FlK"/>
    <property type="match status" value="1"/>
</dbReference>
<dbReference type="InterPro" id="IPR029069">
    <property type="entry name" value="HotDog_dom_sf"/>
</dbReference>
<reference evidence="3 4" key="1">
    <citation type="journal article" date="2019" name="Sci. Rep.">
        <title>A multi-omics analysis of the grapevine pathogen Lasiodiplodia theobromae reveals that temperature affects the expression of virulence- and pathogenicity-related genes.</title>
        <authorList>
            <person name="Felix C."/>
            <person name="Meneses R."/>
            <person name="Goncalves M.F.M."/>
            <person name="Tilleman L."/>
            <person name="Duarte A.S."/>
            <person name="Jorrin-Novo J.V."/>
            <person name="Van de Peer Y."/>
            <person name="Deforce D."/>
            <person name="Van Nieuwerburgh F."/>
            <person name="Esteves A.C."/>
            <person name="Alves A."/>
        </authorList>
    </citation>
    <scope>NUCLEOTIDE SEQUENCE [LARGE SCALE GENOMIC DNA]</scope>
    <source>
        <strain evidence="3 4">LA-SOL3</strain>
    </source>
</reference>
<dbReference type="OrthoDB" id="4487988at2759"/>
<dbReference type="InterPro" id="IPR054485">
    <property type="entry name" value="FlK-like_dom"/>
</dbReference>
<name>A0A5N5D0V3_9PEZI</name>
<dbReference type="PANTHER" id="PTHR36934">
    <property type="entry name" value="BLR0278 PROTEIN"/>
    <property type="match status" value="1"/>
</dbReference>
<evidence type="ECO:0000313" key="3">
    <source>
        <dbReference type="EMBL" id="KAB2571288.1"/>
    </source>
</evidence>
<proteinExistence type="predicted"/>
<feature type="domain" description="Fluoroacetyl-CoA-specific thioesterase-like" evidence="2">
    <location>
        <begin position="33"/>
        <end position="104"/>
    </location>
</feature>
<keyword evidence="4" id="KW-1185">Reference proteome</keyword>
<sequence>MASQEPQEGARASVTFPVTSADLASAISPDPNDRFPKVFATARLVAIMEIASARVLEPYLGTGQLSVGVRIDATHSAPTPEGESVTAEATFTGKEGKLSFERTASSHSSATPVQDGWEALLDQKIDILKEASLSGNKHLLSLSTIELQDRLDHVATFRREAMALGPHTYDSTHEIMQALEQHCLNASKDVKSDTDEVRSEMESRASKDADRDEWEQLLDEKIDMLKNRSAERWDDLRSFGKCRIRELPERLQTAAARAYIGGLNAVMQFVHNSVQWLGGAIDTVSQWYRQAWAKIKEWEYATKNWFEGAYNTIRGWFSAYIDRFGEPCSPRPNRTTTVPLRSAKGLPDLENITARLEKVGLDRFLLVKKGDEWVVQLSL</sequence>
<dbReference type="Gene3D" id="3.10.129.10">
    <property type="entry name" value="Hotdog Thioesterase"/>
    <property type="match status" value="1"/>
</dbReference>
<feature type="region of interest" description="Disordered" evidence="1">
    <location>
        <begin position="190"/>
        <end position="210"/>
    </location>
</feature>
<protein>
    <submittedName>
        <fullName evidence="3">Fluoroacetyl-CoA thioesterase</fullName>
    </submittedName>
</protein>
<dbReference type="Proteomes" id="UP000325902">
    <property type="component" value="Unassembled WGS sequence"/>
</dbReference>
<dbReference type="InterPro" id="IPR025540">
    <property type="entry name" value="FlK"/>
</dbReference>
<comment type="caution">
    <text evidence="3">The sequence shown here is derived from an EMBL/GenBank/DDBJ whole genome shotgun (WGS) entry which is preliminary data.</text>
</comment>
<dbReference type="SUPFAM" id="SSF54637">
    <property type="entry name" value="Thioesterase/thiol ester dehydrase-isomerase"/>
    <property type="match status" value="1"/>
</dbReference>
<gene>
    <name evidence="3" type="primary">flK</name>
    <name evidence="3" type="ORF">DBV05_g10049</name>
</gene>
<evidence type="ECO:0000313" key="4">
    <source>
        <dbReference type="Proteomes" id="UP000325902"/>
    </source>
</evidence>
<organism evidence="3 4">
    <name type="scientific">Lasiodiplodia theobromae</name>
    <dbReference type="NCBI Taxonomy" id="45133"/>
    <lineage>
        <taxon>Eukaryota</taxon>
        <taxon>Fungi</taxon>
        <taxon>Dikarya</taxon>
        <taxon>Ascomycota</taxon>
        <taxon>Pezizomycotina</taxon>
        <taxon>Dothideomycetes</taxon>
        <taxon>Dothideomycetes incertae sedis</taxon>
        <taxon>Botryosphaeriales</taxon>
        <taxon>Botryosphaeriaceae</taxon>
        <taxon>Lasiodiplodia</taxon>
    </lineage>
</organism>
<dbReference type="EMBL" id="VCHE01000105">
    <property type="protein sequence ID" value="KAB2571288.1"/>
    <property type="molecule type" value="Genomic_DNA"/>
</dbReference>
<evidence type="ECO:0000259" key="2">
    <source>
        <dbReference type="Pfam" id="PF22636"/>
    </source>
</evidence>
<dbReference type="PANTHER" id="PTHR36934:SF1">
    <property type="entry name" value="THIOESTERASE DOMAIN-CONTAINING PROTEIN"/>
    <property type="match status" value="1"/>
</dbReference>
<evidence type="ECO:0000256" key="1">
    <source>
        <dbReference type="SAM" id="MobiDB-lite"/>
    </source>
</evidence>